<evidence type="ECO:0000256" key="3">
    <source>
        <dbReference type="ARBA" id="ARBA00022692"/>
    </source>
</evidence>
<name>A0ABN7RZ69_OIKDI</name>
<keyword evidence="3 6" id="KW-0812">Transmembrane</keyword>
<reference evidence="7 8" key="1">
    <citation type="submission" date="2021-04" db="EMBL/GenBank/DDBJ databases">
        <authorList>
            <person name="Bliznina A."/>
        </authorList>
    </citation>
    <scope>NUCLEOTIDE SEQUENCE [LARGE SCALE GENOMIC DNA]</scope>
</reference>
<evidence type="ECO:0000313" key="8">
    <source>
        <dbReference type="Proteomes" id="UP001158576"/>
    </source>
</evidence>
<keyword evidence="4 6" id="KW-1133">Transmembrane helix</keyword>
<comment type="subcellular location">
    <subcellularLocation>
        <location evidence="1">Mitochondrion outer membrane</location>
        <topology evidence="1">Multi-pass membrane protein</topology>
    </subcellularLocation>
</comment>
<evidence type="ECO:0000256" key="4">
    <source>
        <dbReference type="ARBA" id="ARBA00022989"/>
    </source>
</evidence>
<dbReference type="Proteomes" id="UP001158576">
    <property type="component" value="Chromosome PAR"/>
</dbReference>
<comment type="similarity">
    <text evidence="2">Belongs to the FUN14 family.</text>
</comment>
<proteinExistence type="inferred from homology"/>
<gene>
    <name evidence="7" type="ORF">OKIOD_LOCUS2848</name>
</gene>
<evidence type="ECO:0000313" key="7">
    <source>
        <dbReference type="EMBL" id="CAG5086629.1"/>
    </source>
</evidence>
<evidence type="ECO:0000256" key="6">
    <source>
        <dbReference type="SAM" id="Phobius"/>
    </source>
</evidence>
<evidence type="ECO:0000256" key="5">
    <source>
        <dbReference type="ARBA" id="ARBA00023136"/>
    </source>
</evidence>
<evidence type="ECO:0000256" key="1">
    <source>
        <dbReference type="ARBA" id="ARBA00004374"/>
    </source>
</evidence>
<evidence type="ECO:0000256" key="2">
    <source>
        <dbReference type="ARBA" id="ARBA00009160"/>
    </source>
</evidence>
<dbReference type="Pfam" id="PF04930">
    <property type="entry name" value="FUN14"/>
    <property type="match status" value="1"/>
</dbReference>
<protein>
    <submittedName>
        <fullName evidence="7">Oidioi.mRNA.OKI2018_I69.PAR.g11290.t1.cds</fullName>
    </submittedName>
</protein>
<accession>A0ABN7RZ69</accession>
<dbReference type="InterPro" id="IPR007014">
    <property type="entry name" value="FUN14"/>
</dbReference>
<sequence length="147" mass="15971">MVIDSLSKLARKASEAADDLADRIDDEISNAMDKPVEPLPLEQQLLVGIPCGALLGAVVGRQSKQTMILVGGTLIIATAANQGGFLDDVDKKQLKRDARSARRQLDDELRRRDLPTTNQMNQFFKVNKSMSLSGLGAFLVGAAIFFK</sequence>
<keyword evidence="5 6" id="KW-0472">Membrane</keyword>
<keyword evidence="8" id="KW-1185">Reference proteome</keyword>
<feature type="transmembrane region" description="Helical" evidence="6">
    <location>
        <begin position="129"/>
        <end position="146"/>
    </location>
</feature>
<dbReference type="EMBL" id="OU015568">
    <property type="protein sequence ID" value="CAG5086629.1"/>
    <property type="molecule type" value="Genomic_DNA"/>
</dbReference>
<organism evidence="7 8">
    <name type="scientific">Oikopleura dioica</name>
    <name type="common">Tunicate</name>
    <dbReference type="NCBI Taxonomy" id="34765"/>
    <lineage>
        <taxon>Eukaryota</taxon>
        <taxon>Metazoa</taxon>
        <taxon>Chordata</taxon>
        <taxon>Tunicata</taxon>
        <taxon>Appendicularia</taxon>
        <taxon>Copelata</taxon>
        <taxon>Oikopleuridae</taxon>
        <taxon>Oikopleura</taxon>
    </lineage>
</organism>